<feature type="region of interest" description="Disordered" evidence="1">
    <location>
        <begin position="1"/>
        <end position="26"/>
    </location>
</feature>
<evidence type="ECO:0000256" key="1">
    <source>
        <dbReference type="SAM" id="MobiDB-lite"/>
    </source>
</evidence>
<evidence type="ECO:0000313" key="6">
    <source>
        <dbReference type="Proteomes" id="UP000321155"/>
    </source>
</evidence>
<dbReference type="Proteomes" id="UP000321155">
    <property type="component" value="Unassembled WGS sequence"/>
</dbReference>
<dbReference type="RefSeq" id="WP_058858010.1">
    <property type="nucleotide sequence ID" value="NZ_BJZR01000032.1"/>
</dbReference>
<evidence type="ECO:0000256" key="2">
    <source>
        <dbReference type="SAM" id="Phobius"/>
    </source>
</evidence>
<keyword evidence="2" id="KW-0472">Membrane</keyword>
<evidence type="ECO:0000313" key="5">
    <source>
        <dbReference type="Proteomes" id="UP000057181"/>
    </source>
</evidence>
<keyword evidence="2" id="KW-1133">Transmembrane helix</keyword>
<accession>A0A0U3GIX5</accession>
<dbReference type="AlphaFoldDB" id="A0A0U3GIX5"/>
<feature type="transmembrane region" description="Helical" evidence="2">
    <location>
        <begin position="32"/>
        <end position="53"/>
    </location>
</feature>
<protein>
    <recommendedName>
        <fullName evidence="7">Lipoprotein</fullName>
    </recommendedName>
</protein>
<reference evidence="3 5" key="1">
    <citation type="submission" date="2015-11" db="EMBL/GenBank/DDBJ databases">
        <title>Complete Genome Sequence of Kocuria flava strain HO-9041.</title>
        <authorList>
            <person name="Zhou M."/>
            <person name="Dai J."/>
        </authorList>
    </citation>
    <scope>NUCLEOTIDE SEQUENCE [LARGE SCALE GENOMIC DNA]</scope>
    <source>
        <strain evidence="3 5">HO-9041</strain>
    </source>
</reference>
<evidence type="ECO:0000313" key="4">
    <source>
        <dbReference type="EMBL" id="GEO92128.1"/>
    </source>
</evidence>
<sequence>MSSPPGFRPDPSGYGHVPDPGSSPRKRWGRRVLLAVAGVVMVLALLAACAGGSRTGCREDYREDYRAKHAAEPTRAQVDSACGRSGAGGGWFFLGGGSRSSGSDYRGGSFGTGK</sequence>
<name>A0A0U3GIX5_9MICC</name>
<gene>
    <name evidence="3" type="ORF">AS188_05515</name>
    <name evidence="4" type="ORF">KFL01_14340</name>
</gene>
<evidence type="ECO:0000313" key="3">
    <source>
        <dbReference type="EMBL" id="ALU39299.1"/>
    </source>
</evidence>
<organism evidence="3 5">
    <name type="scientific">Kocuria flava</name>
    <dbReference type="NCBI Taxonomy" id="446860"/>
    <lineage>
        <taxon>Bacteria</taxon>
        <taxon>Bacillati</taxon>
        <taxon>Actinomycetota</taxon>
        <taxon>Actinomycetes</taxon>
        <taxon>Micrococcales</taxon>
        <taxon>Micrococcaceae</taxon>
        <taxon>Kocuria</taxon>
    </lineage>
</organism>
<evidence type="ECO:0008006" key="7">
    <source>
        <dbReference type="Google" id="ProtNLM"/>
    </source>
</evidence>
<dbReference type="Proteomes" id="UP000057181">
    <property type="component" value="Chromosome"/>
</dbReference>
<proteinExistence type="predicted"/>
<feature type="region of interest" description="Disordered" evidence="1">
    <location>
        <begin position="94"/>
        <end position="114"/>
    </location>
</feature>
<reference evidence="4 6" key="2">
    <citation type="submission" date="2019-07" db="EMBL/GenBank/DDBJ databases">
        <title>Whole genome shotgun sequence of Kocuria flava NBRC 107626.</title>
        <authorList>
            <person name="Hosoyama A."/>
            <person name="Uohara A."/>
            <person name="Ohji S."/>
            <person name="Ichikawa N."/>
        </authorList>
    </citation>
    <scope>NUCLEOTIDE SEQUENCE [LARGE SCALE GENOMIC DNA]</scope>
    <source>
        <strain evidence="4 6">NBRC 107626</strain>
    </source>
</reference>
<dbReference type="EMBL" id="CP013254">
    <property type="protein sequence ID" value="ALU39299.1"/>
    <property type="molecule type" value="Genomic_DNA"/>
</dbReference>
<dbReference type="EMBL" id="BJZR01000032">
    <property type="protein sequence ID" value="GEO92128.1"/>
    <property type="molecule type" value="Genomic_DNA"/>
</dbReference>
<keyword evidence="6" id="KW-1185">Reference proteome</keyword>
<dbReference type="STRING" id="446860.AS188_05515"/>
<dbReference type="KEGG" id="kfv:AS188_05515"/>
<keyword evidence="2" id="KW-0812">Transmembrane</keyword>